<gene>
    <name evidence="3" type="ORF">ACFYZM_10770</name>
</gene>
<keyword evidence="3" id="KW-0808">Transferase</keyword>
<comment type="caution">
    <text evidence="3">The sequence shown here is derived from an EMBL/GenBank/DDBJ whole genome shotgun (WGS) entry which is preliminary data.</text>
</comment>
<dbReference type="EMBL" id="JBIAUT010000003">
    <property type="protein sequence ID" value="MFF4216749.1"/>
    <property type="molecule type" value="Genomic_DNA"/>
</dbReference>
<name>A0ABW6TZD4_9ACTN</name>
<dbReference type="Pfam" id="PF00583">
    <property type="entry name" value="Acetyltransf_1"/>
    <property type="match status" value="1"/>
</dbReference>
<dbReference type="InterPro" id="IPR000182">
    <property type="entry name" value="GNAT_dom"/>
</dbReference>
<evidence type="ECO:0000313" key="4">
    <source>
        <dbReference type="Proteomes" id="UP001602123"/>
    </source>
</evidence>
<dbReference type="Proteomes" id="UP001602123">
    <property type="component" value="Unassembled WGS sequence"/>
</dbReference>
<reference evidence="3 4" key="1">
    <citation type="submission" date="2024-10" db="EMBL/GenBank/DDBJ databases">
        <title>The Natural Products Discovery Center: Release of the First 8490 Sequenced Strains for Exploring Actinobacteria Biosynthetic Diversity.</title>
        <authorList>
            <person name="Kalkreuter E."/>
            <person name="Kautsar S.A."/>
            <person name="Yang D."/>
            <person name="Bader C.D."/>
            <person name="Teijaro C.N."/>
            <person name="Fluegel L."/>
            <person name="Davis C.M."/>
            <person name="Simpson J.R."/>
            <person name="Lauterbach L."/>
            <person name="Steele A.D."/>
            <person name="Gui C."/>
            <person name="Meng S."/>
            <person name="Li G."/>
            <person name="Viehrig K."/>
            <person name="Ye F."/>
            <person name="Su P."/>
            <person name="Kiefer A.F."/>
            <person name="Nichols A."/>
            <person name="Cepeda A.J."/>
            <person name="Yan W."/>
            <person name="Fan B."/>
            <person name="Jiang Y."/>
            <person name="Adhikari A."/>
            <person name="Zheng C.-J."/>
            <person name="Schuster L."/>
            <person name="Cowan T.M."/>
            <person name="Smanski M.J."/>
            <person name="Chevrette M.G."/>
            <person name="De Carvalho L.P.S."/>
            <person name="Shen B."/>
        </authorList>
    </citation>
    <scope>NUCLEOTIDE SEQUENCE [LARGE SCALE GENOMIC DNA]</scope>
    <source>
        <strain evidence="3 4">NPDC001650</strain>
    </source>
</reference>
<accession>A0ABW6TZD4</accession>
<proteinExistence type="predicted"/>
<feature type="region of interest" description="Disordered" evidence="1">
    <location>
        <begin position="49"/>
        <end position="87"/>
    </location>
</feature>
<dbReference type="InterPro" id="IPR016181">
    <property type="entry name" value="Acyl_CoA_acyltransferase"/>
</dbReference>
<dbReference type="RefSeq" id="WP_364892659.1">
    <property type="nucleotide sequence ID" value="NZ_JBFAUC010000001.1"/>
</dbReference>
<keyword evidence="4" id="KW-1185">Reference proteome</keyword>
<dbReference type="SUPFAM" id="SSF55729">
    <property type="entry name" value="Acyl-CoA N-acyltransferases (Nat)"/>
    <property type="match status" value="1"/>
</dbReference>
<dbReference type="GO" id="GO:0016746">
    <property type="term" value="F:acyltransferase activity"/>
    <property type="evidence" value="ECO:0007669"/>
    <property type="project" value="UniProtKB-KW"/>
</dbReference>
<evidence type="ECO:0000313" key="3">
    <source>
        <dbReference type="EMBL" id="MFF4216749.1"/>
    </source>
</evidence>
<keyword evidence="3" id="KW-0012">Acyltransferase</keyword>
<protein>
    <submittedName>
        <fullName evidence="3">GNAT family N-acetyltransferase</fullName>
        <ecNumber evidence="3">2.3.1.-</ecNumber>
    </submittedName>
</protein>
<sequence length="238" mass="25400">MGDVFLRRLSRWQADQYRDQLADLHVAAYDGAAHGVTARDAAPVRDAAVHDATPVRDGAASAEPHGRGAPVPGPGHGPGHGEPYVEPFHSRSRFRERLAEHSARPGFDLVIADSGGRPVGCAYGYPLPRDSDRWHGFAGPVPGQLAELTAAGRVFAVAELVVTPRERRRGIGRRLHDRLLSGSGAALAVLLLSPADAHATAAEAARRSWGWQPAGRVRLPAAGDVGDALEVFVRPLRR</sequence>
<dbReference type="EC" id="2.3.1.-" evidence="3"/>
<dbReference type="Gene3D" id="3.40.630.30">
    <property type="match status" value="1"/>
</dbReference>
<feature type="domain" description="N-acetyltransferase" evidence="2">
    <location>
        <begin position="42"/>
        <end position="234"/>
    </location>
</feature>
<dbReference type="PROSITE" id="PS51186">
    <property type="entry name" value="GNAT"/>
    <property type="match status" value="1"/>
</dbReference>
<evidence type="ECO:0000256" key="1">
    <source>
        <dbReference type="SAM" id="MobiDB-lite"/>
    </source>
</evidence>
<evidence type="ECO:0000259" key="2">
    <source>
        <dbReference type="PROSITE" id="PS51186"/>
    </source>
</evidence>
<organism evidence="3 4">
    <name type="scientific">Streptomyces nondiastaticus</name>
    <dbReference type="NCBI Taxonomy" id="3154512"/>
    <lineage>
        <taxon>Bacteria</taxon>
        <taxon>Bacillati</taxon>
        <taxon>Actinomycetota</taxon>
        <taxon>Actinomycetes</taxon>
        <taxon>Kitasatosporales</taxon>
        <taxon>Streptomycetaceae</taxon>
        <taxon>Streptomyces</taxon>
    </lineage>
</organism>